<evidence type="ECO:0000313" key="2">
    <source>
        <dbReference type="EMBL" id="OGH88478.1"/>
    </source>
</evidence>
<reference evidence="2 3" key="1">
    <citation type="journal article" date="2016" name="Nat. Commun.">
        <title>Thousands of microbial genomes shed light on interconnected biogeochemical processes in an aquifer system.</title>
        <authorList>
            <person name="Anantharaman K."/>
            <person name="Brown C.T."/>
            <person name="Hug L.A."/>
            <person name="Sharon I."/>
            <person name="Castelle C.J."/>
            <person name="Probst A.J."/>
            <person name="Thomas B.C."/>
            <person name="Singh A."/>
            <person name="Wilkins M.J."/>
            <person name="Karaoz U."/>
            <person name="Brodie E.L."/>
            <person name="Williams K.H."/>
            <person name="Hubbard S.S."/>
            <person name="Banfield J.F."/>
        </authorList>
    </citation>
    <scope>NUCLEOTIDE SEQUENCE [LARGE SCALE GENOMIC DNA]</scope>
</reference>
<organism evidence="2 3">
    <name type="scientific">Candidatus Magasanikbacteria bacterium RIFOXYC2_FULL_42_28</name>
    <dbReference type="NCBI Taxonomy" id="1798704"/>
    <lineage>
        <taxon>Bacteria</taxon>
        <taxon>Candidatus Magasanikiibacteriota</taxon>
    </lineage>
</organism>
<dbReference type="EMBL" id="MFQZ01000002">
    <property type="protein sequence ID" value="OGH88478.1"/>
    <property type="molecule type" value="Genomic_DNA"/>
</dbReference>
<name>A0A1F6NX77_9BACT</name>
<sequence>MHILRKYQLDIVFLFFALTILLWAFFYALEYFGVDPRDYEWYVAGPLLIFYGVFIWQIRGKISIADRRALTTKSMLYWITLGVIMFLTFDTPVSAIDFWSVRVFFIIFTLLLADSYWDFKKISIRCLAREKNKC</sequence>
<accession>A0A1F6NX77</accession>
<gene>
    <name evidence="2" type="ORF">A3J93_04410</name>
</gene>
<keyword evidence="1" id="KW-0472">Membrane</keyword>
<feature type="transmembrane region" description="Helical" evidence="1">
    <location>
        <begin position="12"/>
        <end position="29"/>
    </location>
</feature>
<keyword evidence="1" id="KW-1133">Transmembrane helix</keyword>
<feature type="transmembrane region" description="Helical" evidence="1">
    <location>
        <begin position="101"/>
        <end position="119"/>
    </location>
</feature>
<dbReference type="AlphaFoldDB" id="A0A1F6NX77"/>
<comment type="caution">
    <text evidence="2">The sequence shown here is derived from an EMBL/GenBank/DDBJ whole genome shotgun (WGS) entry which is preliminary data.</text>
</comment>
<proteinExistence type="predicted"/>
<dbReference type="STRING" id="1798704.A3J93_04410"/>
<protein>
    <submittedName>
        <fullName evidence="2">Uncharacterized protein</fullName>
    </submittedName>
</protein>
<feature type="transmembrane region" description="Helical" evidence="1">
    <location>
        <begin position="70"/>
        <end position="89"/>
    </location>
</feature>
<evidence type="ECO:0000313" key="3">
    <source>
        <dbReference type="Proteomes" id="UP000177907"/>
    </source>
</evidence>
<dbReference type="Proteomes" id="UP000177907">
    <property type="component" value="Unassembled WGS sequence"/>
</dbReference>
<feature type="transmembrane region" description="Helical" evidence="1">
    <location>
        <begin position="41"/>
        <end position="58"/>
    </location>
</feature>
<evidence type="ECO:0000256" key="1">
    <source>
        <dbReference type="SAM" id="Phobius"/>
    </source>
</evidence>
<keyword evidence="1" id="KW-0812">Transmembrane</keyword>